<comment type="caution">
    <text evidence="1">The sequence shown here is derived from an EMBL/GenBank/DDBJ whole genome shotgun (WGS) entry which is preliminary data.</text>
</comment>
<accession>A0AA87SWR3</accession>
<gene>
    <name evidence="1" type="ORF">LEP1GSC125_2551</name>
</gene>
<protein>
    <submittedName>
        <fullName evidence="1">Uncharacterized protein</fullName>
    </submittedName>
</protein>
<dbReference type="AlphaFoldDB" id="A0AA87SWR3"/>
<evidence type="ECO:0000313" key="1">
    <source>
        <dbReference type="EMBL" id="EKS00198.1"/>
    </source>
</evidence>
<dbReference type="EMBL" id="AKWM02000039">
    <property type="protein sequence ID" value="EKS00198.1"/>
    <property type="molecule type" value="Genomic_DNA"/>
</dbReference>
<dbReference type="Proteomes" id="UP000001343">
    <property type="component" value="Unassembled WGS sequence"/>
</dbReference>
<sequence>MWVNVYDKHDVKETLNSILKPISKPIFDKYFRGRIVRT</sequence>
<reference evidence="1 2" key="1">
    <citation type="journal article" date="2014" name="Int. J. Syst. Evol. Microbiol.">
        <title>Leptospira mayottensis sp. nov., a pathogenic species of the genus Leptospira isolated from humans.</title>
        <authorList>
            <person name="Bourhy P."/>
            <person name="Collet L."/>
            <person name="Brisse S."/>
            <person name="Picardeau M."/>
        </authorList>
    </citation>
    <scope>NUCLEOTIDE SEQUENCE [LARGE SCALE GENOMIC DNA]</scope>
    <source>
        <strain evidence="1 2">200901122</strain>
    </source>
</reference>
<organism evidence="1 2">
    <name type="scientific">Leptospira mayottensis 200901122</name>
    <dbReference type="NCBI Taxonomy" id="1193010"/>
    <lineage>
        <taxon>Bacteria</taxon>
        <taxon>Pseudomonadati</taxon>
        <taxon>Spirochaetota</taxon>
        <taxon>Spirochaetia</taxon>
        <taxon>Leptospirales</taxon>
        <taxon>Leptospiraceae</taxon>
        <taxon>Leptospira</taxon>
    </lineage>
</organism>
<proteinExistence type="predicted"/>
<evidence type="ECO:0000313" key="2">
    <source>
        <dbReference type="Proteomes" id="UP000001343"/>
    </source>
</evidence>
<name>A0AA87SWR3_9LEPT</name>